<protein>
    <recommendedName>
        <fullName evidence="4">Transmembrane protein</fullName>
    </recommendedName>
</protein>
<evidence type="ECO:0000256" key="1">
    <source>
        <dbReference type="SAM" id="Phobius"/>
    </source>
</evidence>
<evidence type="ECO:0000313" key="3">
    <source>
        <dbReference type="Proteomes" id="UP000198210"/>
    </source>
</evidence>
<name>A0A1C5IZE2_9ACTN</name>
<evidence type="ECO:0000313" key="2">
    <source>
        <dbReference type="EMBL" id="SCG63391.1"/>
    </source>
</evidence>
<evidence type="ECO:0008006" key="4">
    <source>
        <dbReference type="Google" id="ProtNLM"/>
    </source>
</evidence>
<dbReference type="EMBL" id="LT607751">
    <property type="protein sequence ID" value="SCG63391.1"/>
    <property type="molecule type" value="Genomic_DNA"/>
</dbReference>
<proteinExistence type="predicted"/>
<keyword evidence="1" id="KW-0472">Membrane</keyword>
<feature type="transmembrane region" description="Helical" evidence="1">
    <location>
        <begin position="43"/>
        <end position="65"/>
    </location>
</feature>
<dbReference type="Proteomes" id="UP000198210">
    <property type="component" value="Chromosome I"/>
</dbReference>
<feature type="transmembrane region" description="Helical" evidence="1">
    <location>
        <begin position="77"/>
        <end position="99"/>
    </location>
</feature>
<gene>
    <name evidence="2" type="ORF">GA0074704_3938</name>
</gene>
<organism evidence="2 3">
    <name type="scientific">Micromonospora siamensis</name>
    <dbReference type="NCBI Taxonomy" id="299152"/>
    <lineage>
        <taxon>Bacteria</taxon>
        <taxon>Bacillati</taxon>
        <taxon>Actinomycetota</taxon>
        <taxon>Actinomycetes</taxon>
        <taxon>Micromonosporales</taxon>
        <taxon>Micromonosporaceae</taxon>
        <taxon>Micromonospora</taxon>
    </lineage>
</organism>
<keyword evidence="3" id="KW-1185">Reference proteome</keyword>
<accession>A0A1C5IZE2</accession>
<keyword evidence="1" id="KW-1133">Transmembrane helix</keyword>
<dbReference type="RefSeq" id="WP_157743727.1">
    <property type="nucleotide sequence ID" value="NZ_JBHLYF010000023.1"/>
</dbReference>
<reference evidence="2 3" key="1">
    <citation type="submission" date="2016-06" db="EMBL/GenBank/DDBJ databases">
        <authorList>
            <person name="Kjaerup R.B."/>
            <person name="Dalgaard T.S."/>
            <person name="Juul-Madsen H.R."/>
        </authorList>
    </citation>
    <scope>NUCLEOTIDE SEQUENCE [LARGE SCALE GENOMIC DNA]</scope>
    <source>
        <strain evidence="2 3">DSM 45097</strain>
    </source>
</reference>
<sequence length="103" mass="10920">MIDPGSEMRRLAGKVALLLAFLYVLVVFAAAVGASQGGDAPWWSWPLLLLPAFAFVPSVAAAVRLHRTADPDRQRALWRRSLLLAAAGSVLAVAAALILGRTT</sequence>
<keyword evidence="1" id="KW-0812">Transmembrane</keyword>
<dbReference type="AlphaFoldDB" id="A0A1C5IZE2"/>